<dbReference type="HGNC" id="HGNC:23161">
    <property type="gene designation" value="ALG8"/>
</dbReference>
<reference evidence="11 12" key="1">
    <citation type="journal article" date="2001" name="Nature">
        <title>Initial sequencing and analysis of the human genome.</title>
        <authorList>
            <consortium name="International Human Genome Sequencing Consortium"/>
            <person name="Lander E.S."/>
            <person name="Linton L.M."/>
            <person name="Birren B."/>
            <person name="Nusbaum C."/>
            <person name="Zody M.C."/>
            <person name="Baldwin J."/>
            <person name="Devon K."/>
            <person name="Dewar K."/>
            <person name="Doyle M."/>
            <person name="FitzHugh W."/>
            <person name="Funke R."/>
            <person name="Gage D."/>
            <person name="Harris K."/>
            <person name="Heaford A."/>
            <person name="Howland J."/>
            <person name="Kann L."/>
            <person name="Lehoczky J."/>
            <person name="LeVine R."/>
            <person name="McEwan P."/>
            <person name="McKernan K."/>
            <person name="Meldrim J."/>
            <person name="Mesirov J.P."/>
            <person name="Miranda C."/>
            <person name="Morris W."/>
            <person name="Naylor J."/>
            <person name="Raymond C."/>
            <person name="Rosetti M."/>
            <person name="Santos R."/>
            <person name="Sheridan A."/>
            <person name="Sougnez C."/>
            <person name="Stange-Thomann N."/>
            <person name="Stojanovic N."/>
            <person name="Subramanian A."/>
            <person name="Wyman D."/>
            <person name="Rogers J."/>
            <person name="Sulston J."/>
            <person name="Ainscough R."/>
            <person name="Beck S."/>
            <person name="Bentley D."/>
            <person name="Burton J."/>
            <person name="Clee C."/>
            <person name="Carter N."/>
            <person name="Coulson A."/>
            <person name="Deadman R."/>
            <person name="Deloukas P."/>
            <person name="Dunham A."/>
            <person name="Dunham I."/>
            <person name="Durbin R."/>
            <person name="French L."/>
            <person name="Grafham D."/>
            <person name="Gregory S."/>
            <person name="Hubbard T."/>
            <person name="Humphray S."/>
            <person name="Hunt A."/>
            <person name="Jones M."/>
            <person name="Lloyd C."/>
            <person name="McMurray A."/>
            <person name="Matthews L."/>
            <person name="Mercer S."/>
            <person name="Milne S."/>
            <person name="Mullikin J.C."/>
            <person name="Mungall A."/>
            <person name="Plumb R."/>
            <person name="Ross M."/>
            <person name="Shownkeen R."/>
            <person name="Sims S."/>
            <person name="Waterston R.H."/>
            <person name="Wilson R.K."/>
            <person name="Hillier L.W."/>
            <person name="McPherson J.D."/>
            <person name="Marra M.A."/>
            <person name="Mardis E.R."/>
            <person name="Fulton L.A."/>
            <person name="Chinwalla A.T."/>
            <person name="Pepin K.H."/>
            <person name="Gish W.R."/>
            <person name="Chissoe S.L."/>
            <person name="Wendl M.C."/>
            <person name="Delehaunty K.D."/>
            <person name="Miner T.L."/>
            <person name="Delehaunty A."/>
            <person name="Kramer J.B."/>
            <person name="Cook L.L."/>
            <person name="Fulton R.S."/>
            <person name="Johnson D.L."/>
            <person name="Minx P.J."/>
            <person name="Clifton S.W."/>
            <person name="Hawkins T."/>
            <person name="Branscomb E."/>
            <person name="Predki P."/>
            <person name="Richardson P."/>
            <person name="Wenning S."/>
            <person name="Slezak T."/>
            <person name="Doggett N."/>
            <person name="Cheng J.F."/>
            <person name="Olsen A."/>
            <person name="Lucas S."/>
            <person name="Elkin C."/>
            <person name="Uberbacher E."/>
            <person name="Frazier M."/>
            <person name="Gibbs R.A."/>
            <person name="Muzny D.M."/>
            <person name="Scherer S.E."/>
            <person name="Bouck J.B."/>
            <person name="Sodergren E.J."/>
            <person name="Worley K.C."/>
            <person name="Rives C.M."/>
            <person name="Gorrell J.H."/>
            <person name="Metzker M.L."/>
            <person name="Naylor S.L."/>
            <person name="Kucherlapati R.S."/>
            <person name="Nelson D.L."/>
            <person name="Weinstock G.M."/>
            <person name="Sakaki Y."/>
            <person name="Fujiyama A."/>
            <person name="Hattori M."/>
            <person name="Yada T."/>
            <person name="Toyoda A."/>
            <person name="Itoh T."/>
            <person name="Kawagoe C."/>
            <person name="Watanabe H."/>
            <person name="Totoki Y."/>
            <person name="Taylor T."/>
            <person name="Weissenbach J."/>
            <person name="Heilig R."/>
            <person name="Saurin W."/>
            <person name="Artiguenave F."/>
            <person name="Brottier P."/>
            <person name="Bruls T."/>
            <person name="Pelletier E."/>
            <person name="Robert C."/>
            <person name="Wincker P."/>
            <person name="Smith D.R."/>
            <person name="Doucette-Stamm L."/>
            <person name="Rubenfield M."/>
            <person name="Weinstock K."/>
            <person name="Lee H.M."/>
            <person name="Dubois J."/>
            <person name="Rosenthal A."/>
            <person name="Platzer M."/>
            <person name="Nyakatura G."/>
            <person name="Taudien S."/>
            <person name="Rump A."/>
            <person name="Yang H."/>
            <person name="Yu J."/>
            <person name="Wang J."/>
            <person name="Huang G."/>
            <person name="Gu J."/>
            <person name="Hood L."/>
            <person name="Rowen L."/>
            <person name="Madan A."/>
            <person name="Qin S."/>
            <person name="Davis R.W."/>
            <person name="Federspiel N.A."/>
            <person name="Abola A.P."/>
            <person name="Proctor M.J."/>
            <person name="Myers R.M."/>
            <person name="Schmutz J."/>
            <person name="Dickson M."/>
            <person name="Grimwood J."/>
            <person name="Cox D.R."/>
            <person name="Olson M.V."/>
            <person name="Kaul R."/>
            <person name="Raymond C."/>
            <person name="Shimizu N."/>
            <person name="Kawasaki K."/>
            <person name="Minoshima S."/>
            <person name="Evans G.A."/>
            <person name="Athanasiou M."/>
            <person name="Schultz R."/>
            <person name="Roe B.A."/>
            <person name="Chen F."/>
            <person name="Pan H."/>
            <person name="Ramser J."/>
            <person name="Lehrach H."/>
            <person name="Reinhardt R."/>
            <person name="McCombie W.R."/>
            <person name="de la Bastide M."/>
            <person name="Dedhia N."/>
            <person name="Blocker H."/>
            <person name="Hornischer K."/>
            <person name="Nordsiek G."/>
            <person name="Agarwala R."/>
            <person name="Aravind L."/>
            <person name="Bailey J.A."/>
            <person name="Bateman A."/>
            <person name="Batzoglou S."/>
            <person name="Birney E."/>
            <person name="Bork P."/>
            <person name="Brown D.G."/>
            <person name="Burge C.B."/>
            <person name="Cerutti L."/>
            <person name="Chen H.C."/>
            <person name="Church D."/>
            <person name="Clamp M."/>
            <person name="Copley R.R."/>
            <person name="Doerks T."/>
            <person name="Eddy S.R."/>
            <person name="Eichler E.E."/>
            <person name="Furey T.S."/>
            <person name="Galagan J."/>
            <person name="Gilbert J.G."/>
            <person name="Harmon C."/>
            <person name="Hayashizaki Y."/>
            <person name="Haussler D."/>
            <person name="Hermjakob H."/>
            <person name="Hokamp K."/>
            <person name="Jang W."/>
            <person name="Johnson L.S."/>
            <person name="Jones T.A."/>
            <person name="Kasif S."/>
            <person name="Kaspryzk A."/>
            <person name="Kennedy S."/>
            <person name="Kent W.J."/>
            <person name="Kitts P."/>
            <person name="Koonin E.V."/>
            <person name="Korf I."/>
            <person name="Kulp D."/>
            <person name="Lancet D."/>
            <person name="Lowe T.M."/>
            <person name="McLysaght A."/>
            <person name="Mikkelsen T."/>
            <person name="Moran J.V."/>
            <person name="Mulder N."/>
            <person name="Pollara V.J."/>
            <person name="Ponting C.P."/>
            <person name="Schuler G."/>
            <person name="Schultz J."/>
            <person name="Slater G."/>
            <person name="Smit A.F."/>
            <person name="Stupka E."/>
            <person name="Szustakowski J."/>
            <person name="Thierry-Mieg D."/>
            <person name="Thierry-Mieg J."/>
            <person name="Wagner L."/>
            <person name="Wallis J."/>
            <person name="Wheeler R."/>
            <person name="Williams A."/>
            <person name="Wolf Y.I."/>
            <person name="Wolfe K.H."/>
            <person name="Yang S.P."/>
            <person name="Yeh R.F."/>
            <person name="Collins F."/>
            <person name="Guyer M.S."/>
            <person name="Peterson J."/>
            <person name="Felsenfeld A."/>
            <person name="Wetterstrand K.A."/>
            <person name="Patrinos A."/>
            <person name="Morgan M.J."/>
            <person name="de Jong P."/>
            <person name="Catanese J.J."/>
            <person name="Osoegawa K."/>
            <person name="Shizuya H."/>
            <person name="Choi S."/>
            <person name="Chen Y.J."/>
        </authorList>
    </citation>
    <scope>NUCLEOTIDE SEQUENCE [LARGE SCALE GENOMIC DNA]</scope>
</reference>
<evidence type="ECO:0007829" key="13">
    <source>
        <dbReference type="PeptideAtlas" id="A0A7P0T9H4"/>
    </source>
</evidence>
<dbReference type="InterPro" id="IPR004856">
    <property type="entry name" value="Glyco_trans_ALG6/ALG8"/>
</dbReference>
<dbReference type="Ensembl" id="ENST00000679685.1">
    <property type="protein sequence ID" value="ENSP00000505698.1"/>
    <property type="gene ID" value="ENSG00000159063.15"/>
</dbReference>
<keyword evidence="5" id="KW-0808">Transferase</keyword>
<organism evidence="11 12">
    <name type="scientific">Homo sapiens</name>
    <name type="common">Human</name>
    <dbReference type="NCBI Taxonomy" id="9606"/>
    <lineage>
        <taxon>Eukaryota</taxon>
        <taxon>Metazoa</taxon>
        <taxon>Chordata</taxon>
        <taxon>Craniata</taxon>
        <taxon>Vertebrata</taxon>
        <taxon>Euteleostomi</taxon>
        <taxon>Mammalia</taxon>
        <taxon>Eutheria</taxon>
        <taxon>Euarchontoglires</taxon>
        <taxon>Primates</taxon>
        <taxon>Haplorrhini</taxon>
        <taxon>Catarrhini</taxon>
        <taxon>Hominidae</taxon>
        <taxon>Homo</taxon>
    </lineage>
</organism>
<evidence type="ECO:0000256" key="2">
    <source>
        <dbReference type="ARBA" id="ARBA00004922"/>
    </source>
</evidence>
<dbReference type="GO" id="GO:0005789">
    <property type="term" value="C:endoplasmic reticulum membrane"/>
    <property type="evidence" value="ECO:0007669"/>
    <property type="project" value="UniProtKB-SubCell"/>
</dbReference>
<dbReference type="Proteomes" id="UP000005640">
    <property type="component" value="Chromosome 11"/>
</dbReference>
<keyword evidence="12" id="KW-1185">Reference proteome</keyword>
<evidence type="ECO:0000256" key="1">
    <source>
        <dbReference type="ARBA" id="ARBA00004477"/>
    </source>
</evidence>
<keyword evidence="13" id="KW-1267">Proteomics identification</keyword>
<evidence type="ECO:0000256" key="4">
    <source>
        <dbReference type="ARBA" id="ARBA00022676"/>
    </source>
</evidence>
<evidence type="ECO:0000256" key="5">
    <source>
        <dbReference type="ARBA" id="ARBA00022679"/>
    </source>
</evidence>
<protein>
    <submittedName>
        <fullName evidence="11">ALG8 alpha-1,3-glucosyltransferase</fullName>
    </submittedName>
</protein>
<reference evidence="11" key="5">
    <citation type="submission" date="2025-09" db="UniProtKB">
        <authorList>
            <consortium name="Ensembl"/>
        </authorList>
    </citation>
    <scope>IDENTIFICATION</scope>
</reference>
<evidence type="ECO:0000256" key="10">
    <source>
        <dbReference type="SAM" id="Phobius"/>
    </source>
</evidence>
<proteinExistence type="evidence at protein level"/>
<dbReference type="OpenTargets" id="ENSG00000159063"/>
<keyword evidence="8 10" id="KW-1133">Transmembrane helix</keyword>
<reference evidence="11 12" key="3">
    <citation type="journal article" date="2006" name="Nature">
        <title>Human chromosome 11 DNA sequence and analysis including novel gene identification.</title>
        <authorList>
            <person name="Taylor T.D."/>
            <person name="Noguchi H."/>
            <person name="Totoki Y."/>
            <person name="Toyoda A."/>
            <person name="Kuroki Y."/>
            <person name="Dewar K."/>
            <person name="Lloyd C."/>
            <person name="Itoh T."/>
            <person name="Takeda T."/>
            <person name="Kim D.W."/>
            <person name="She X."/>
            <person name="Barlow K.F."/>
            <person name="Bloom T."/>
            <person name="Bruford E."/>
            <person name="Chang J.L."/>
            <person name="Cuomo C.A."/>
            <person name="Eichler E."/>
            <person name="FitzGerald M.G."/>
            <person name="Jaffe D.B."/>
            <person name="LaButti K."/>
            <person name="Nicol R."/>
            <person name="Park H.S."/>
            <person name="Seaman C."/>
            <person name="Sougnez C."/>
            <person name="Yang X."/>
            <person name="Zimmer A.R."/>
            <person name="Zody M.C."/>
            <person name="Birren B.W."/>
            <person name="Nusbaum C."/>
            <person name="Fujiyama A."/>
            <person name="Hattori M."/>
            <person name="Rogers J."/>
            <person name="Lander E.S."/>
            <person name="Sakaki Y."/>
        </authorList>
    </citation>
    <scope>NUCLEOTIDE SEQUENCE [LARGE SCALE GENOMIC DNA]</scope>
</reference>
<comment type="similarity">
    <text evidence="3">Belongs to the ALG6/ALG8 glucosyltransferase family.</text>
</comment>
<keyword evidence="4" id="KW-0328">Glycosyltransferase</keyword>
<evidence type="ECO:0000256" key="6">
    <source>
        <dbReference type="ARBA" id="ARBA00022692"/>
    </source>
</evidence>
<dbReference type="AlphaFoldDB" id="A0A7P0T9H4"/>
<comment type="subcellular location">
    <subcellularLocation>
        <location evidence="1">Endoplasmic reticulum membrane</location>
        <topology evidence="1">Multi-pass membrane protein</topology>
    </subcellularLocation>
</comment>
<accession>A0A7P0T9H4</accession>
<feature type="transmembrane region" description="Helical" evidence="10">
    <location>
        <begin position="15"/>
        <end position="33"/>
    </location>
</feature>
<dbReference type="GeneTree" id="ENSGT00940000153733"/>
<dbReference type="Bgee" id="ENSG00000159063">
    <property type="expression patterns" value="Expressed in right testis and 186 other cell types or tissues"/>
</dbReference>
<dbReference type="Ensembl" id="ENST00000679685.1">
    <property type="protein sequence ID" value="ENSP00000505698.1"/>
    <property type="gene ID" value="ENSG00000159063.14"/>
</dbReference>
<keyword evidence="9 10" id="KW-0472">Membrane</keyword>
<evidence type="ECO:0000256" key="3">
    <source>
        <dbReference type="ARBA" id="ARBA00008715"/>
    </source>
</evidence>
<sequence>MLNVHNLNYSSSRTLLFQRFSVIFMDVLFVYAVREKGIWKEHFSLLFSYISSISTSM</sequence>
<evidence type="ECO:0000256" key="8">
    <source>
        <dbReference type="ARBA" id="ARBA00022989"/>
    </source>
</evidence>
<evidence type="ECO:0000256" key="9">
    <source>
        <dbReference type="ARBA" id="ARBA00023136"/>
    </source>
</evidence>
<dbReference type="EMBL" id="AP002520">
    <property type="status" value="NOT_ANNOTATED_CDS"/>
    <property type="molecule type" value="Genomic_DNA"/>
</dbReference>
<evidence type="ECO:0000256" key="7">
    <source>
        <dbReference type="ARBA" id="ARBA00022824"/>
    </source>
</evidence>
<gene>
    <name evidence="11" type="primary">ALG8</name>
</gene>
<reference evidence="11 12" key="2">
    <citation type="journal article" date="2004" name="Nature">
        <title>Finishing the euchromatic sequence of the human genome.</title>
        <authorList>
            <consortium name="International Human Genome Sequencing Consortium"/>
        </authorList>
    </citation>
    <scope>NUCLEOTIDE SEQUENCE [LARGE SCALE GENOMIC DNA]</scope>
</reference>
<reference evidence="11" key="4">
    <citation type="submission" date="2025-08" db="UniProtKB">
        <authorList>
            <consortium name="Ensembl"/>
        </authorList>
    </citation>
    <scope>IDENTIFICATION</scope>
</reference>
<keyword evidence="7" id="KW-0256">Endoplasmic reticulum</keyword>
<name>A0A7P0T9H4_HUMAN</name>
<comment type="pathway">
    <text evidence="2">Protein modification; protein glycosylation.</text>
</comment>
<evidence type="ECO:0000313" key="11">
    <source>
        <dbReference type="Ensembl" id="ENSP00000505698.1"/>
    </source>
</evidence>
<keyword evidence="6 10" id="KW-0812">Transmembrane</keyword>
<dbReference type="OrthoDB" id="1689333at2759"/>
<dbReference type="GO" id="GO:0016758">
    <property type="term" value="F:hexosyltransferase activity"/>
    <property type="evidence" value="ECO:0007669"/>
    <property type="project" value="InterPro"/>
</dbReference>
<dbReference type="Pfam" id="PF03155">
    <property type="entry name" value="Alg6_Alg8"/>
    <property type="match status" value="1"/>
</dbReference>
<evidence type="ECO:0000313" key="12">
    <source>
        <dbReference type="Proteomes" id="UP000005640"/>
    </source>
</evidence>